<feature type="region of interest" description="Disordered" evidence="1">
    <location>
        <begin position="48"/>
        <end position="68"/>
    </location>
</feature>
<dbReference type="Proteomes" id="UP001292094">
    <property type="component" value="Unassembled WGS sequence"/>
</dbReference>
<sequence>MSDCTSIIYILLKALTKAPPTRALPTLHARHMQANGETVVLARTGNSTTTATQSTATPHSSCLSQSVTSFPTRGKDGVGVSGWVPDTASLTLLPGTLPCL</sequence>
<name>A0AAE1PYD5_9EUCA</name>
<gene>
    <name evidence="2" type="ORF">Pmani_013538</name>
</gene>
<protein>
    <submittedName>
        <fullName evidence="2">Uncharacterized protein</fullName>
    </submittedName>
</protein>
<dbReference type="AlphaFoldDB" id="A0AAE1PYD5"/>
<evidence type="ECO:0000256" key="1">
    <source>
        <dbReference type="SAM" id="MobiDB-lite"/>
    </source>
</evidence>
<proteinExistence type="predicted"/>
<keyword evidence="3" id="KW-1185">Reference proteome</keyword>
<feature type="compositionally biased region" description="Low complexity" evidence="1">
    <location>
        <begin position="48"/>
        <end position="61"/>
    </location>
</feature>
<evidence type="ECO:0000313" key="3">
    <source>
        <dbReference type="Proteomes" id="UP001292094"/>
    </source>
</evidence>
<evidence type="ECO:0000313" key="2">
    <source>
        <dbReference type="EMBL" id="KAK4315232.1"/>
    </source>
</evidence>
<comment type="caution">
    <text evidence="2">The sequence shown here is derived from an EMBL/GenBank/DDBJ whole genome shotgun (WGS) entry which is preliminary data.</text>
</comment>
<organism evidence="2 3">
    <name type="scientific">Petrolisthes manimaculis</name>
    <dbReference type="NCBI Taxonomy" id="1843537"/>
    <lineage>
        <taxon>Eukaryota</taxon>
        <taxon>Metazoa</taxon>
        <taxon>Ecdysozoa</taxon>
        <taxon>Arthropoda</taxon>
        <taxon>Crustacea</taxon>
        <taxon>Multicrustacea</taxon>
        <taxon>Malacostraca</taxon>
        <taxon>Eumalacostraca</taxon>
        <taxon>Eucarida</taxon>
        <taxon>Decapoda</taxon>
        <taxon>Pleocyemata</taxon>
        <taxon>Anomura</taxon>
        <taxon>Galatheoidea</taxon>
        <taxon>Porcellanidae</taxon>
        <taxon>Petrolisthes</taxon>
    </lineage>
</organism>
<accession>A0AAE1PYD5</accession>
<reference evidence="2" key="1">
    <citation type="submission" date="2023-11" db="EMBL/GenBank/DDBJ databases">
        <title>Genome assemblies of two species of porcelain crab, Petrolisthes cinctipes and Petrolisthes manimaculis (Anomura: Porcellanidae).</title>
        <authorList>
            <person name="Angst P."/>
        </authorList>
    </citation>
    <scope>NUCLEOTIDE SEQUENCE</scope>
    <source>
        <strain evidence="2">PB745_02</strain>
        <tissue evidence="2">Gill</tissue>
    </source>
</reference>
<dbReference type="EMBL" id="JAWZYT010001127">
    <property type="protein sequence ID" value="KAK4315232.1"/>
    <property type="molecule type" value="Genomic_DNA"/>
</dbReference>